<comment type="caution">
    <text evidence="8">The sequence shown here is derived from an EMBL/GenBank/DDBJ whole genome shotgun (WGS) entry which is preliminary data.</text>
</comment>
<evidence type="ECO:0000256" key="1">
    <source>
        <dbReference type="ARBA" id="ARBA00004651"/>
    </source>
</evidence>
<feature type="region of interest" description="Disordered" evidence="6">
    <location>
        <begin position="1"/>
        <end position="26"/>
    </location>
</feature>
<dbReference type="Proteomes" id="UP001595847">
    <property type="component" value="Unassembled WGS sequence"/>
</dbReference>
<evidence type="ECO:0000256" key="2">
    <source>
        <dbReference type="ARBA" id="ARBA00022475"/>
    </source>
</evidence>
<reference evidence="9" key="1">
    <citation type="journal article" date="2019" name="Int. J. Syst. Evol. Microbiol.">
        <title>The Global Catalogue of Microorganisms (GCM) 10K type strain sequencing project: providing services to taxonomists for standard genome sequencing and annotation.</title>
        <authorList>
            <consortium name="The Broad Institute Genomics Platform"/>
            <consortium name="The Broad Institute Genome Sequencing Center for Infectious Disease"/>
            <person name="Wu L."/>
            <person name="Ma J."/>
        </authorList>
    </citation>
    <scope>NUCLEOTIDE SEQUENCE [LARGE SCALE GENOMIC DNA]</scope>
    <source>
        <strain evidence="9">TBRC 1826</strain>
    </source>
</reference>
<feature type="transmembrane region" description="Helical" evidence="7">
    <location>
        <begin position="245"/>
        <end position="265"/>
    </location>
</feature>
<feature type="transmembrane region" description="Helical" evidence="7">
    <location>
        <begin position="190"/>
        <end position="216"/>
    </location>
</feature>
<evidence type="ECO:0000256" key="3">
    <source>
        <dbReference type="ARBA" id="ARBA00022692"/>
    </source>
</evidence>
<sequence>MSNSDTSALRPPAASPPPAGPGPQPPALSLPGRIQRLLHTHAILGPAAVLVIAVVAFSLVADNFLLPGNISLILQQTAVVGTLAVGQTLIILTAGIDLSVGAVMVLCSMVMARASAEAGLPGPVALLAGFACGTACGLLNGALVTRLNLPPFIVTLGAMNIYFALNLWISRSETVLGTDMSPLLMWTGEVFRIGQTSVTYGSVLMLALVTVLAYTLKMTAWGRHVYATGDDAEAARLSGIRTKRVLLGVYTLAGLIYAVGAWVLIGRVGSASPQAGLTENLDSITAVVLGGTSLFGGRGLVVGTLVGALIVGICRNGLSLAGVEVLWQNFAVGVLVIIAVALDQWIRRAKA</sequence>
<dbReference type="RefSeq" id="WP_378534226.1">
    <property type="nucleotide sequence ID" value="NZ_JBHSBH010000010.1"/>
</dbReference>
<accession>A0ABV8FRJ3</accession>
<evidence type="ECO:0000313" key="9">
    <source>
        <dbReference type="Proteomes" id="UP001595847"/>
    </source>
</evidence>
<keyword evidence="9" id="KW-1185">Reference proteome</keyword>
<evidence type="ECO:0000313" key="8">
    <source>
        <dbReference type="EMBL" id="MFC3997338.1"/>
    </source>
</evidence>
<comment type="subcellular location">
    <subcellularLocation>
        <location evidence="1">Cell membrane</location>
        <topology evidence="1">Multi-pass membrane protein</topology>
    </subcellularLocation>
</comment>
<dbReference type="EMBL" id="JBHSBH010000010">
    <property type="protein sequence ID" value="MFC3997338.1"/>
    <property type="molecule type" value="Genomic_DNA"/>
</dbReference>
<keyword evidence="4 7" id="KW-1133">Transmembrane helix</keyword>
<feature type="transmembrane region" description="Helical" evidence="7">
    <location>
        <begin position="149"/>
        <end position="169"/>
    </location>
</feature>
<feature type="compositionally biased region" description="Pro residues" evidence="6">
    <location>
        <begin position="13"/>
        <end position="26"/>
    </location>
</feature>
<dbReference type="InterPro" id="IPR001851">
    <property type="entry name" value="ABC_transp_permease"/>
</dbReference>
<feature type="transmembrane region" description="Helical" evidence="7">
    <location>
        <begin position="286"/>
        <end position="313"/>
    </location>
</feature>
<evidence type="ECO:0000256" key="4">
    <source>
        <dbReference type="ARBA" id="ARBA00022989"/>
    </source>
</evidence>
<dbReference type="PANTHER" id="PTHR32196">
    <property type="entry name" value="ABC TRANSPORTER PERMEASE PROTEIN YPHD-RELATED-RELATED"/>
    <property type="match status" value="1"/>
</dbReference>
<proteinExistence type="predicted"/>
<feature type="transmembrane region" description="Helical" evidence="7">
    <location>
        <begin position="124"/>
        <end position="143"/>
    </location>
</feature>
<dbReference type="Pfam" id="PF02653">
    <property type="entry name" value="BPD_transp_2"/>
    <property type="match status" value="1"/>
</dbReference>
<gene>
    <name evidence="8" type="ORF">ACFOVU_15515</name>
</gene>
<dbReference type="CDD" id="cd06579">
    <property type="entry name" value="TM_PBP1_transp_AraH_like"/>
    <property type="match status" value="1"/>
</dbReference>
<feature type="transmembrane region" description="Helical" evidence="7">
    <location>
        <begin position="42"/>
        <end position="61"/>
    </location>
</feature>
<keyword evidence="5 7" id="KW-0472">Membrane</keyword>
<evidence type="ECO:0000256" key="5">
    <source>
        <dbReference type="ARBA" id="ARBA00023136"/>
    </source>
</evidence>
<organism evidence="8 9">
    <name type="scientific">Nocardiopsis sediminis</name>
    <dbReference type="NCBI Taxonomy" id="1778267"/>
    <lineage>
        <taxon>Bacteria</taxon>
        <taxon>Bacillati</taxon>
        <taxon>Actinomycetota</taxon>
        <taxon>Actinomycetes</taxon>
        <taxon>Streptosporangiales</taxon>
        <taxon>Nocardiopsidaceae</taxon>
        <taxon>Nocardiopsis</taxon>
    </lineage>
</organism>
<feature type="transmembrane region" description="Helical" evidence="7">
    <location>
        <begin position="325"/>
        <end position="346"/>
    </location>
</feature>
<feature type="transmembrane region" description="Helical" evidence="7">
    <location>
        <begin position="89"/>
        <end position="112"/>
    </location>
</feature>
<keyword evidence="3 7" id="KW-0812">Transmembrane</keyword>
<keyword evidence="2" id="KW-1003">Cell membrane</keyword>
<evidence type="ECO:0000256" key="6">
    <source>
        <dbReference type="SAM" id="MobiDB-lite"/>
    </source>
</evidence>
<name>A0ABV8FRJ3_9ACTN</name>
<evidence type="ECO:0000256" key="7">
    <source>
        <dbReference type="SAM" id="Phobius"/>
    </source>
</evidence>
<protein>
    <submittedName>
        <fullName evidence="8">ABC transporter permease</fullName>
    </submittedName>
</protein>